<gene>
    <name evidence="1" type="ORF">AVEN_146679_1</name>
</gene>
<comment type="caution">
    <text evidence="1">The sequence shown here is derived from an EMBL/GenBank/DDBJ whole genome shotgun (WGS) entry which is preliminary data.</text>
</comment>
<proteinExistence type="predicted"/>
<dbReference type="Proteomes" id="UP000499080">
    <property type="component" value="Unassembled WGS sequence"/>
</dbReference>
<evidence type="ECO:0000313" key="2">
    <source>
        <dbReference type="Proteomes" id="UP000499080"/>
    </source>
</evidence>
<evidence type="ECO:0000313" key="1">
    <source>
        <dbReference type="EMBL" id="GBN12444.1"/>
    </source>
</evidence>
<name>A0A4Y2LD38_ARAVE</name>
<sequence length="113" mass="12891">MNRKFSKKFIHTRPILHTDGIKYTPLGKAIAFKHSLENSFQENPKPYCNPRINEFNNSINSYFNNLTSSSPDLISSQEVINLIKKINPRKARGPDGVPNKAIRMLTINVVTHL</sequence>
<accession>A0A4Y2LD38</accession>
<organism evidence="1 2">
    <name type="scientific">Araneus ventricosus</name>
    <name type="common">Orbweaver spider</name>
    <name type="synonym">Epeira ventricosa</name>
    <dbReference type="NCBI Taxonomy" id="182803"/>
    <lineage>
        <taxon>Eukaryota</taxon>
        <taxon>Metazoa</taxon>
        <taxon>Ecdysozoa</taxon>
        <taxon>Arthropoda</taxon>
        <taxon>Chelicerata</taxon>
        <taxon>Arachnida</taxon>
        <taxon>Araneae</taxon>
        <taxon>Araneomorphae</taxon>
        <taxon>Entelegynae</taxon>
        <taxon>Araneoidea</taxon>
        <taxon>Araneidae</taxon>
        <taxon>Araneus</taxon>
    </lineage>
</organism>
<reference evidence="1 2" key="1">
    <citation type="journal article" date="2019" name="Sci. Rep.">
        <title>Orb-weaving spider Araneus ventricosus genome elucidates the spidroin gene catalogue.</title>
        <authorList>
            <person name="Kono N."/>
            <person name="Nakamura H."/>
            <person name="Ohtoshi R."/>
            <person name="Moran D.A.P."/>
            <person name="Shinohara A."/>
            <person name="Yoshida Y."/>
            <person name="Fujiwara M."/>
            <person name="Mori M."/>
            <person name="Tomita M."/>
            <person name="Arakawa K."/>
        </authorList>
    </citation>
    <scope>NUCLEOTIDE SEQUENCE [LARGE SCALE GENOMIC DNA]</scope>
</reference>
<keyword evidence="2" id="KW-1185">Reference proteome</keyword>
<dbReference type="EMBL" id="BGPR01005682">
    <property type="protein sequence ID" value="GBN12444.1"/>
    <property type="molecule type" value="Genomic_DNA"/>
</dbReference>
<dbReference type="OrthoDB" id="410155at2759"/>
<protein>
    <submittedName>
        <fullName evidence="1">Uncharacterized protein</fullName>
    </submittedName>
</protein>
<dbReference type="AlphaFoldDB" id="A0A4Y2LD38"/>